<dbReference type="EMBL" id="KN832001">
    <property type="protein sequence ID" value="KIN99812.1"/>
    <property type="molecule type" value="Genomic_DNA"/>
</dbReference>
<dbReference type="HOGENOM" id="CLU_069664_1_1_1"/>
<dbReference type="AlphaFoldDB" id="A0A0C3ISE1"/>
<feature type="region of interest" description="Disordered" evidence="1">
    <location>
        <begin position="112"/>
        <end position="135"/>
    </location>
</feature>
<sequence length="162" mass="18677">DWDKYLKSAKGQTSTHRMLGYLEDKKGDPPSDQVAKAIQKVLHGGWAELVNWQMAPTTWGRLSASGCTFIHNLMENAYPMFKFAHDGWKLEFLASTSYPAWQKTYIDDNGRWKLKKGKGPKDEDEDDSMDEIGKKRKGSRCAFKLEGRDMKKLKGMRRIYSH</sequence>
<name>A0A0C3ISE1_PISTI</name>
<dbReference type="STRING" id="870435.A0A0C3ISE1"/>
<feature type="non-terminal residue" evidence="2">
    <location>
        <position position="1"/>
    </location>
</feature>
<evidence type="ECO:0000313" key="2">
    <source>
        <dbReference type="EMBL" id="KIN99812.1"/>
    </source>
</evidence>
<accession>A0A0C3ISE1</accession>
<reference evidence="2 3" key="1">
    <citation type="submission" date="2014-04" db="EMBL/GenBank/DDBJ databases">
        <authorList>
            <consortium name="DOE Joint Genome Institute"/>
            <person name="Kuo A."/>
            <person name="Kohler A."/>
            <person name="Costa M.D."/>
            <person name="Nagy L.G."/>
            <person name="Floudas D."/>
            <person name="Copeland A."/>
            <person name="Barry K.W."/>
            <person name="Cichocki N."/>
            <person name="Veneault-Fourrey C."/>
            <person name="LaButti K."/>
            <person name="Lindquist E.A."/>
            <person name="Lipzen A."/>
            <person name="Lundell T."/>
            <person name="Morin E."/>
            <person name="Murat C."/>
            <person name="Sun H."/>
            <person name="Tunlid A."/>
            <person name="Henrissat B."/>
            <person name="Grigoriev I.V."/>
            <person name="Hibbett D.S."/>
            <person name="Martin F."/>
            <person name="Nordberg H.P."/>
            <person name="Cantor M.N."/>
            <person name="Hua S.X."/>
        </authorList>
    </citation>
    <scope>NUCLEOTIDE SEQUENCE [LARGE SCALE GENOMIC DNA]</scope>
    <source>
        <strain evidence="2 3">Marx 270</strain>
    </source>
</reference>
<organism evidence="2 3">
    <name type="scientific">Pisolithus tinctorius Marx 270</name>
    <dbReference type="NCBI Taxonomy" id="870435"/>
    <lineage>
        <taxon>Eukaryota</taxon>
        <taxon>Fungi</taxon>
        <taxon>Dikarya</taxon>
        <taxon>Basidiomycota</taxon>
        <taxon>Agaricomycotina</taxon>
        <taxon>Agaricomycetes</taxon>
        <taxon>Agaricomycetidae</taxon>
        <taxon>Boletales</taxon>
        <taxon>Sclerodermatineae</taxon>
        <taxon>Pisolithaceae</taxon>
        <taxon>Pisolithus</taxon>
    </lineage>
</organism>
<gene>
    <name evidence="2" type="ORF">M404DRAFT_154100</name>
</gene>
<protein>
    <submittedName>
        <fullName evidence="2">Uncharacterized protein</fullName>
    </submittedName>
</protein>
<dbReference type="OrthoDB" id="2681506at2759"/>
<reference evidence="3" key="2">
    <citation type="submission" date="2015-01" db="EMBL/GenBank/DDBJ databases">
        <title>Evolutionary Origins and Diversification of the Mycorrhizal Mutualists.</title>
        <authorList>
            <consortium name="DOE Joint Genome Institute"/>
            <consortium name="Mycorrhizal Genomics Consortium"/>
            <person name="Kohler A."/>
            <person name="Kuo A."/>
            <person name="Nagy L.G."/>
            <person name="Floudas D."/>
            <person name="Copeland A."/>
            <person name="Barry K.W."/>
            <person name="Cichocki N."/>
            <person name="Veneault-Fourrey C."/>
            <person name="LaButti K."/>
            <person name="Lindquist E.A."/>
            <person name="Lipzen A."/>
            <person name="Lundell T."/>
            <person name="Morin E."/>
            <person name="Murat C."/>
            <person name="Riley R."/>
            <person name="Ohm R."/>
            <person name="Sun H."/>
            <person name="Tunlid A."/>
            <person name="Henrissat B."/>
            <person name="Grigoriev I.V."/>
            <person name="Hibbett D.S."/>
            <person name="Martin F."/>
        </authorList>
    </citation>
    <scope>NUCLEOTIDE SEQUENCE [LARGE SCALE GENOMIC DNA]</scope>
    <source>
        <strain evidence="3">Marx 270</strain>
    </source>
</reference>
<evidence type="ECO:0000313" key="3">
    <source>
        <dbReference type="Proteomes" id="UP000054217"/>
    </source>
</evidence>
<keyword evidence="3" id="KW-1185">Reference proteome</keyword>
<proteinExistence type="predicted"/>
<evidence type="ECO:0000256" key="1">
    <source>
        <dbReference type="SAM" id="MobiDB-lite"/>
    </source>
</evidence>
<dbReference type="InParanoid" id="A0A0C3ISE1"/>
<dbReference type="Proteomes" id="UP000054217">
    <property type="component" value="Unassembled WGS sequence"/>
</dbReference>